<feature type="transmembrane region" description="Helical" evidence="1">
    <location>
        <begin position="164"/>
        <end position="185"/>
    </location>
</feature>
<dbReference type="EMBL" id="JACSPP010000061">
    <property type="protein sequence ID" value="MBD8041652.1"/>
    <property type="molecule type" value="Genomic_DNA"/>
</dbReference>
<name>A0ABR8YBZ0_9BACT</name>
<proteinExistence type="predicted"/>
<dbReference type="RefSeq" id="WP_191765072.1">
    <property type="nucleotide sequence ID" value="NZ_JACSPP010000061.1"/>
</dbReference>
<keyword evidence="1" id="KW-0812">Transmembrane</keyword>
<feature type="transmembrane region" description="Helical" evidence="1">
    <location>
        <begin position="91"/>
        <end position="108"/>
    </location>
</feature>
<feature type="transmembrane region" description="Helical" evidence="1">
    <location>
        <begin position="24"/>
        <end position="44"/>
    </location>
</feature>
<evidence type="ECO:0000256" key="1">
    <source>
        <dbReference type="SAM" id="Phobius"/>
    </source>
</evidence>
<keyword evidence="1" id="KW-1133">Transmembrane helix</keyword>
<evidence type="ECO:0000313" key="2">
    <source>
        <dbReference type="EMBL" id="MBD8041652.1"/>
    </source>
</evidence>
<feature type="transmembrane region" description="Helical" evidence="1">
    <location>
        <begin position="64"/>
        <end position="85"/>
    </location>
</feature>
<organism evidence="2 3">
    <name type="scientific">Phocaeicola intestinalis</name>
    <dbReference type="NCBI Taxonomy" id="2762212"/>
    <lineage>
        <taxon>Bacteria</taxon>
        <taxon>Pseudomonadati</taxon>
        <taxon>Bacteroidota</taxon>
        <taxon>Bacteroidia</taxon>
        <taxon>Bacteroidales</taxon>
        <taxon>Bacteroidaceae</taxon>
        <taxon>Phocaeicola</taxon>
    </lineage>
</organism>
<gene>
    <name evidence="2" type="ORF">H9625_14635</name>
</gene>
<accession>A0ABR8YBZ0</accession>
<keyword evidence="3" id="KW-1185">Reference proteome</keyword>
<reference evidence="2 3" key="1">
    <citation type="submission" date="2020-08" db="EMBL/GenBank/DDBJ databases">
        <title>A Genomic Blueprint of the Chicken Gut Microbiome.</title>
        <authorList>
            <person name="Gilroy R."/>
            <person name="Ravi A."/>
            <person name="Getino M."/>
            <person name="Pursley I."/>
            <person name="Horton D.L."/>
            <person name="Alikhan N.-F."/>
            <person name="Baker D."/>
            <person name="Gharbi K."/>
            <person name="Hall N."/>
            <person name="Watson M."/>
            <person name="Adriaenssens E.M."/>
            <person name="Foster-Nyarko E."/>
            <person name="Jarju S."/>
            <person name="Secka A."/>
            <person name="Antonio M."/>
            <person name="Oren A."/>
            <person name="Chaudhuri R."/>
            <person name="La Ragione R.M."/>
            <person name="Hildebrand F."/>
            <person name="Pallen M.J."/>
        </authorList>
    </citation>
    <scope>NUCLEOTIDE SEQUENCE [LARGE SCALE GENOMIC DNA]</scope>
    <source>
        <strain evidence="2 3">Sa1CVN1</strain>
    </source>
</reference>
<evidence type="ECO:0008006" key="4">
    <source>
        <dbReference type="Google" id="ProtNLM"/>
    </source>
</evidence>
<evidence type="ECO:0000313" key="3">
    <source>
        <dbReference type="Proteomes" id="UP000620874"/>
    </source>
</evidence>
<protein>
    <recommendedName>
        <fullName evidence="4">Acyltransferase 3 domain-containing protein</fullName>
    </recommendedName>
</protein>
<dbReference type="Proteomes" id="UP000620874">
    <property type="component" value="Unassembled WGS sequence"/>
</dbReference>
<comment type="caution">
    <text evidence="2">The sequence shown here is derived from an EMBL/GenBank/DDBJ whole genome shotgun (WGS) entry which is preliminary data.</text>
</comment>
<keyword evidence="1" id="KW-0472">Membrane</keyword>
<sequence>MIGTAILLYLVGSAYRFYQLRYEGIWLLDFVGIIHWRFYFFFVFGTLVKKYFEVFCRWMDNQHISATIIVAMIIIHVVLSHFFPIHTYNTITFLFQGTLGIIIVFTFFRRYQDSFNSSTFIGKWLQYIGRRTLDIYLLHYFFLPRHLEYVGLKFLQHTNPVIELFLSLFLALLVIIVCLVVSNIIRLSPFLGHYLFGVKRAES</sequence>